<proteinExistence type="predicted"/>
<dbReference type="InterPro" id="IPR005490">
    <property type="entry name" value="LD_TPept_cat_dom"/>
</dbReference>
<accession>A0A4U6QEP0</accession>
<name>A0A4U6QEP0_9ACTN</name>
<evidence type="ECO:0000256" key="9">
    <source>
        <dbReference type="SAM" id="Phobius"/>
    </source>
</evidence>
<dbReference type="GO" id="GO:0008360">
    <property type="term" value="P:regulation of cell shape"/>
    <property type="evidence" value="ECO:0007669"/>
    <property type="project" value="UniProtKB-UniRule"/>
</dbReference>
<dbReference type="CDD" id="cd16913">
    <property type="entry name" value="YkuD_like"/>
    <property type="match status" value="1"/>
</dbReference>
<keyword evidence="4 7" id="KW-0573">Peptidoglycan synthesis</keyword>
<dbReference type="Pfam" id="PF03734">
    <property type="entry name" value="YkuD"/>
    <property type="match status" value="1"/>
</dbReference>
<dbReference type="PROSITE" id="PS52029">
    <property type="entry name" value="LD_TPASE"/>
    <property type="match status" value="1"/>
</dbReference>
<dbReference type="GO" id="GO:0016746">
    <property type="term" value="F:acyltransferase activity"/>
    <property type="evidence" value="ECO:0007669"/>
    <property type="project" value="UniProtKB-KW"/>
</dbReference>
<keyword evidence="9" id="KW-0812">Transmembrane</keyword>
<evidence type="ECO:0000256" key="1">
    <source>
        <dbReference type="ARBA" id="ARBA00004752"/>
    </source>
</evidence>
<dbReference type="GO" id="GO:0071555">
    <property type="term" value="P:cell wall organization"/>
    <property type="evidence" value="ECO:0007669"/>
    <property type="project" value="UniProtKB-UniRule"/>
</dbReference>
<dbReference type="InterPro" id="IPR038063">
    <property type="entry name" value="Transpep_catalytic_dom"/>
</dbReference>
<feature type="region of interest" description="Disordered" evidence="8">
    <location>
        <begin position="76"/>
        <end position="109"/>
    </location>
</feature>
<reference evidence="11 12" key="1">
    <citation type="submission" date="2019-05" db="EMBL/GenBank/DDBJ databases">
        <title>Nakamurella sp. N5BH11, whole genome shotgun sequence.</title>
        <authorList>
            <person name="Tuo L."/>
        </authorList>
    </citation>
    <scope>NUCLEOTIDE SEQUENCE [LARGE SCALE GENOMIC DNA]</scope>
    <source>
        <strain evidence="11 12">N5BH11</strain>
    </source>
</reference>
<keyword evidence="5" id="KW-0012">Acyltransferase</keyword>
<evidence type="ECO:0000256" key="5">
    <source>
        <dbReference type="ARBA" id="ARBA00023315"/>
    </source>
</evidence>
<evidence type="ECO:0000256" key="7">
    <source>
        <dbReference type="PROSITE-ProRule" id="PRU01373"/>
    </source>
</evidence>
<evidence type="ECO:0000256" key="4">
    <source>
        <dbReference type="ARBA" id="ARBA00022984"/>
    </source>
</evidence>
<dbReference type="GO" id="GO:0005576">
    <property type="term" value="C:extracellular region"/>
    <property type="evidence" value="ECO:0007669"/>
    <property type="project" value="TreeGrafter"/>
</dbReference>
<feature type="domain" description="L,D-TPase catalytic" evidence="10">
    <location>
        <begin position="302"/>
        <end position="426"/>
    </location>
</feature>
<protein>
    <submittedName>
        <fullName evidence="11">L,D-transpeptidase</fullName>
    </submittedName>
</protein>
<feature type="active site" description="Proton donor/acceptor" evidence="7">
    <location>
        <position position="384"/>
    </location>
</feature>
<evidence type="ECO:0000256" key="3">
    <source>
        <dbReference type="ARBA" id="ARBA00022960"/>
    </source>
</evidence>
<dbReference type="OrthoDB" id="5242354at2"/>
<dbReference type="GO" id="GO:0018104">
    <property type="term" value="P:peptidoglycan-protein cross-linking"/>
    <property type="evidence" value="ECO:0007669"/>
    <property type="project" value="TreeGrafter"/>
</dbReference>
<keyword evidence="6 7" id="KW-0961">Cell wall biogenesis/degradation</keyword>
<dbReference type="Gene3D" id="2.60.40.3710">
    <property type="match status" value="1"/>
</dbReference>
<dbReference type="InterPro" id="IPR050979">
    <property type="entry name" value="LD-transpeptidase"/>
</dbReference>
<dbReference type="GO" id="GO:0071972">
    <property type="term" value="F:peptidoglycan L,D-transpeptidase activity"/>
    <property type="evidence" value="ECO:0007669"/>
    <property type="project" value="TreeGrafter"/>
</dbReference>
<evidence type="ECO:0000313" key="12">
    <source>
        <dbReference type="Proteomes" id="UP000306985"/>
    </source>
</evidence>
<keyword evidence="2" id="KW-0808">Transferase</keyword>
<keyword evidence="9" id="KW-1133">Transmembrane helix</keyword>
<evidence type="ECO:0000313" key="11">
    <source>
        <dbReference type="EMBL" id="TKV58466.1"/>
    </source>
</evidence>
<dbReference type="Gene3D" id="2.40.440.10">
    <property type="entry name" value="L,D-transpeptidase catalytic domain-like"/>
    <property type="match status" value="1"/>
</dbReference>
<evidence type="ECO:0000259" key="10">
    <source>
        <dbReference type="PROSITE" id="PS52029"/>
    </source>
</evidence>
<comment type="caution">
    <text evidence="11">The sequence shown here is derived from an EMBL/GenBank/DDBJ whole genome shotgun (WGS) entry which is preliminary data.</text>
</comment>
<dbReference type="CDD" id="cd13432">
    <property type="entry name" value="LDT_IgD_like_2"/>
    <property type="match status" value="1"/>
</dbReference>
<gene>
    <name evidence="11" type="ORF">FDO65_12955</name>
</gene>
<sequence>MTRSRRVRARSTSGPLFGRTFIVVQLRSGVAARRRRSGFVGLVAAGALVALTACTSGSINNLSGAEASLAGNNGGLSSSAVAPSSAGDPTTASSSAPAGPTVTASPAFGSKGLSPVAPMSVTTSSGTLKDVTVTNPAGVQVKGALSTDGTTWTVGEDLGYGKSYTVTGTAVGTGGATTKISGTWTTVTPTDQITTSISPGDGAVVGVAAPVIVHLGYKPTTDAEKAEIMKHVTITTDPQVEGAWAWIRHDGDQFPSLDWRPREYWPANTKVHVESDIYGLPFGDNYFGGDGATSDFTIGRNQVVKADATAHNIVVQQDGQTVATYNASYGNGDIINDPNRVTRSGVHVVSDMQETTKMSNPQYGYTNVTEHWAVRISDNGEFIHQNQDTVDAQGVTNVSHGCINLSAEDAEAYFKTAMYGDPVEVTGTSVQLSSADGDIYDWAVPWDQWLTMG</sequence>
<dbReference type="PANTHER" id="PTHR30582">
    <property type="entry name" value="L,D-TRANSPEPTIDASE"/>
    <property type="match status" value="1"/>
</dbReference>
<keyword evidence="12" id="KW-1185">Reference proteome</keyword>
<dbReference type="Gene3D" id="2.60.40.3780">
    <property type="match status" value="1"/>
</dbReference>
<dbReference type="InterPro" id="IPR041280">
    <property type="entry name" value="Big_10"/>
</dbReference>
<feature type="compositionally biased region" description="Polar residues" evidence="8">
    <location>
        <begin position="87"/>
        <end position="96"/>
    </location>
</feature>
<dbReference type="SUPFAM" id="SSF141523">
    <property type="entry name" value="L,D-transpeptidase catalytic domain-like"/>
    <property type="match status" value="1"/>
</dbReference>
<evidence type="ECO:0000256" key="6">
    <source>
        <dbReference type="ARBA" id="ARBA00023316"/>
    </source>
</evidence>
<dbReference type="AlphaFoldDB" id="A0A4U6QEP0"/>
<organism evidence="11 12">
    <name type="scientific">Nakamurella flava</name>
    <dbReference type="NCBI Taxonomy" id="2576308"/>
    <lineage>
        <taxon>Bacteria</taxon>
        <taxon>Bacillati</taxon>
        <taxon>Actinomycetota</taxon>
        <taxon>Actinomycetes</taxon>
        <taxon>Nakamurellales</taxon>
        <taxon>Nakamurellaceae</taxon>
        <taxon>Nakamurella</taxon>
    </lineage>
</organism>
<keyword evidence="9" id="KW-0472">Membrane</keyword>
<keyword evidence="3 7" id="KW-0133">Cell shape</keyword>
<dbReference type="Proteomes" id="UP000306985">
    <property type="component" value="Unassembled WGS sequence"/>
</dbReference>
<evidence type="ECO:0000256" key="8">
    <source>
        <dbReference type="SAM" id="MobiDB-lite"/>
    </source>
</evidence>
<feature type="active site" description="Nucleophile" evidence="7">
    <location>
        <position position="402"/>
    </location>
</feature>
<evidence type="ECO:0000256" key="2">
    <source>
        <dbReference type="ARBA" id="ARBA00022679"/>
    </source>
</evidence>
<dbReference type="PANTHER" id="PTHR30582:SF2">
    <property type="entry name" value="L,D-TRANSPEPTIDASE YCIB-RELATED"/>
    <property type="match status" value="1"/>
</dbReference>
<dbReference type="EMBL" id="SZZH01000003">
    <property type="protein sequence ID" value="TKV58466.1"/>
    <property type="molecule type" value="Genomic_DNA"/>
</dbReference>
<dbReference type="Pfam" id="PF17964">
    <property type="entry name" value="Big_10"/>
    <property type="match status" value="1"/>
</dbReference>
<feature type="transmembrane region" description="Helical" evidence="9">
    <location>
        <begin position="39"/>
        <end position="59"/>
    </location>
</feature>
<comment type="pathway">
    <text evidence="1 7">Cell wall biogenesis; peptidoglycan biosynthesis.</text>
</comment>
<dbReference type="UniPathway" id="UPA00219"/>